<evidence type="ECO:0000313" key="3">
    <source>
        <dbReference type="Proteomes" id="UP001152622"/>
    </source>
</evidence>
<dbReference type="AlphaFoldDB" id="A0A9Q1EJM6"/>
<proteinExistence type="predicted"/>
<name>A0A9Q1EJM6_SYNKA</name>
<accession>A0A9Q1EJM6</accession>
<evidence type="ECO:0000256" key="1">
    <source>
        <dbReference type="SAM" id="MobiDB-lite"/>
    </source>
</evidence>
<reference evidence="2" key="1">
    <citation type="journal article" date="2023" name="Science">
        <title>Genome structures resolve the early diversification of teleost fishes.</title>
        <authorList>
            <person name="Parey E."/>
            <person name="Louis A."/>
            <person name="Montfort J."/>
            <person name="Bouchez O."/>
            <person name="Roques C."/>
            <person name="Iampietro C."/>
            <person name="Lluch J."/>
            <person name="Castinel A."/>
            <person name="Donnadieu C."/>
            <person name="Desvignes T."/>
            <person name="Floi Bucao C."/>
            <person name="Jouanno E."/>
            <person name="Wen M."/>
            <person name="Mejri S."/>
            <person name="Dirks R."/>
            <person name="Jansen H."/>
            <person name="Henkel C."/>
            <person name="Chen W.J."/>
            <person name="Zahm M."/>
            <person name="Cabau C."/>
            <person name="Klopp C."/>
            <person name="Thompson A.W."/>
            <person name="Robinson-Rechavi M."/>
            <person name="Braasch I."/>
            <person name="Lecointre G."/>
            <person name="Bobe J."/>
            <person name="Postlethwait J.H."/>
            <person name="Berthelot C."/>
            <person name="Roest Crollius H."/>
            <person name="Guiguen Y."/>
        </authorList>
    </citation>
    <scope>NUCLEOTIDE SEQUENCE</scope>
    <source>
        <strain evidence="2">WJC10195</strain>
    </source>
</reference>
<comment type="caution">
    <text evidence="2">The sequence shown here is derived from an EMBL/GenBank/DDBJ whole genome shotgun (WGS) entry which is preliminary data.</text>
</comment>
<gene>
    <name evidence="2" type="ORF">SKAU_G00346610</name>
</gene>
<sequence length="118" mass="12631">MPQTIKSYKLQDVTSLKFPGERQKSCTSKGGDNVPRNKACQPPFGPRGRSFYWPGAGAGHEAMMSPSRGAPAPQTGTLVTALSSGSDGKSALYPLSPAHPLRLMRVHNRAAERINPKS</sequence>
<feature type="region of interest" description="Disordered" evidence="1">
    <location>
        <begin position="19"/>
        <end position="95"/>
    </location>
</feature>
<organism evidence="2 3">
    <name type="scientific">Synaphobranchus kaupii</name>
    <name type="common">Kaup's arrowtooth eel</name>
    <dbReference type="NCBI Taxonomy" id="118154"/>
    <lineage>
        <taxon>Eukaryota</taxon>
        <taxon>Metazoa</taxon>
        <taxon>Chordata</taxon>
        <taxon>Craniata</taxon>
        <taxon>Vertebrata</taxon>
        <taxon>Euteleostomi</taxon>
        <taxon>Actinopterygii</taxon>
        <taxon>Neopterygii</taxon>
        <taxon>Teleostei</taxon>
        <taxon>Anguilliformes</taxon>
        <taxon>Synaphobranchidae</taxon>
        <taxon>Synaphobranchus</taxon>
    </lineage>
</organism>
<feature type="compositionally biased region" description="Polar residues" evidence="1">
    <location>
        <begin position="74"/>
        <end position="87"/>
    </location>
</feature>
<keyword evidence="3" id="KW-1185">Reference proteome</keyword>
<dbReference type="EMBL" id="JAINUF010000016">
    <property type="protein sequence ID" value="KAJ8340028.1"/>
    <property type="molecule type" value="Genomic_DNA"/>
</dbReference>
<dbReference type="Proteomes" id="UP001152622">
    <property type="component" value="Chromosome 16"/>
</dbReference>
<protein>
    <submittedName>
        <fullName evidence="2">Uncharacterized protein</fullName>
    </submittedName>
</protein>
<evidence type="ECO:0000313" key="2">
    <source>
        <dbReference type="EMBL" id="KAJ8340028.1"/>
    </source>
</evidence>